<evidence type="ECO:0000256" key="9">
    <source>
        <dbReference type="SAM" id="MobiDB-lite"/>
    </source>
</evidence>
<name>A0ABQ9ES54_TEGGR</name>
<evidence type="ECO:0000256" key="6">
    <source>
        <dbReference type="ARBA" id="ARBA00023170"/>
    </source>
</evidence>
<accession>A0ABQ9ES54</accession>
<feature type="transmembrane region" description="Helical" evidence="10">
    <location>
        <begin position="437"/>
        <end position="461"/>
    </location>
</feature>
<feature type="transmembrane region" description="Helical" evidence="10">
    <location>
        <begin position="394"/>
        <end position="417"/>
    </location>
</feature>
<evidence type="ECO:0000256" key="4">
    <source>
        <dbReference type="ARBA" id="ARBA00023040"/>
    </source>
</evidence>
<dbReference type="PANTHER" id="PTHR24243">
    <property type="entry name" value="G-PROTEIN COUPLED RECEPTOR"/>
    <property type="match status" value="1"/>
</dbReference>
<evidence type="ECO:0000256" key="8">
    <source>
        <dbReference type="RuleBase" id="RU000688"/>
    </source>
</evidence>
<sequence length="485" mass="55736">MTTIFIENKELWSPNGPNRQLTVLVFAGNHGEIAHDQKYLLVSKKSISISLVKFNMSVNINKHQSVRLVEVLYHIYLNHVNMESQNDRQRLEELNSYLASLLLPNNVILVIYLIIGIIGNVTVIYFYIFKMKSKRTHRFFIPALAIVDLLAGTFGSSFALALNILPVLFRGNYLCKFLWYTCEATTLSSGFMLLAIAVERYLKVCKPFGYQMQMKWKRAAIILSVVISIIVSLPVIHFYGEIEVQNSQTNITGYRCGHNPFDVSTRQGLVIYDFFLFVFALIGAVALTVLYGFVGRAVYRTAEKRESKKKEAKFDHSENRAIQKSHGNSGIRPYFGKKKERGASSDLESTSSRPESSKSSPRNSYSKDWKPRLSIDMLRVPRIKGKHVRNHFSVYRYSYMFMIITIVFIISFAPRIGLMVQEATDPYFWSSLTDVDIAVHLFLYRMYIINHIANPFIYGSFDSAFRKKLWKCFCRSKAKHSISTP</sequence>
<keyword evidence="2 8" id="KW-0812">Transmembrane</keyword>
<dbReference type="PROSITE" id="PS50262">
    <property type="entry name" value="G_PROTEIN_RECEP_F1_2"/>
    <property type="match status" value="1"/>
</dbReference>
<keyword evidence="5 10" id="KW-0472">Membrane</keyword>
<evidence type="ECO:0000256" key="3">
    <source>
        <dbReference type="ARBA" id="ARBA00022989"/>
    </source>
</evidence>
<evidence type="ECO:0000256" key="5">
    <source>
        <dbReference type="ARBA" id="ARBA00023136"/>
    </source>
</evidence>
<keyword evidence="3 10" id="KW-1133">Transmembrane helix</keyword>
<dbReference type="CDD" id="cd00637">
    <property type="entry name" value="7tm_classA_rhodopsin-like"/>
    <property type="match status" value="1"/>
</dbReference>
<keyword evidence="13" id="KW-1185">Reference proteome</keyword>
<keyword evidence="4 8" id="KW-0297">G-protein coupled receptor</keyword>
<feature type="transmembrane region" description="Helical" evidence="10">
    <location>
        <begin position="219"/>
        <end position="240"/>
    </location>
</feature>
<evidence type="ECO:0000313" key="13">
    <source>
        <dbReference type="Proteomes" id="UP001217089"/>
    </source>
</evidence>
<dbReference type="PROSITE" id="PS00237">
    <property type="entry name" value="G_PROTEIN_RECEP_F1_1"/>
    <property type="match status" value="1"/>
</dbReference>
<dbReference type="Proteomes" id="UP001217089">
    <property type="component" value="Unassembled WGS sequence"/>
</dbReference>
<proteinExistence type="inferred from homology"/>
<feature type="transmembrane region" description="Helical" evidence="10">
    <location>
        <begin position="274"/>
        <end position="299"/>
    </location>
</feature>
<evidence type="ECO:0000256" key="7">
    <source>
        <dbReference type="ARBA" id="ARBA00023224"/>
    </source>
</evidence>
<comment type="caution">
    <text evidence="12">The sequence shown here is derived from an EMBL/GenBank/DDBJ whole genome shotgun (WGS) entry which is preliminary data.</text>
</comment>
<dbReference type="InterPro" id="IPR000276">
    <property type="entry name" value="GPCR_Rhodpsn"/>
</dbReference>
<dbReference type="SUPFAM" id="SSF81321">
    <property type="entry name" value="Family A G protein-coupled receptor-like"/>
    <property type="match status" value="1"/>
</dbReference>
<evidence type="ECO:0000256" key="2">
    <source>
        <dbReference type="ARBA" id="ARBA00022692"/>
    </source>
</evidence>
<organism evidence="12 13">
    <name type="scientific">Tegillarca granosa</name>
    <name type="common">Malaysian cockle</name>
    <name type="synonym">Anadara granosa</name>
    <dbReference type="NCBI Taxonomy" id="220873"/>
    <lineage>
        <taxon>Eukaryota</taxon>
        <taxon>Metazoa</taxon>
        <taxon>Spiralia</taxon>
        <taxon>Lophotrochozoa</taxon>
        <taxon>Mollusca</taxon>
        <taxon>Bivalvia</taxon>
        <taxon>Autobranchia</taxon>
        <taxon>Pteriomorphia</taxon>
        <taxon>Arcoida</taxon>
        <taxon>Arcoidea</taxon>
        <taxon>Arcidae</taxon>
        <taxon>Tegillarca</taxon>
    </lineage>
</organism>
<reference evidence="12 13" key="1">
    <citation type="submission" date="2022-12" db="EMBL/GenBank/DDBJ databases">
        <title>Chromosome-level genome of Tegillarca granosa.</title>
        <authorList>
            <person name="Kim J."/>
        </authorList>
    </citation>
    <scope>NUCLEOTIDE SEQUENCE [LARGE SCALE GENOMIC DNA]</scope>
    <source>
        <strain evidence="12">Teg-2019</strain>
        <tissue evidence="12">Adductor muscle</tissue>
    </source>
</reference>
<evidence type="ECO:0000259" key="11">
    <source>
        <dbReference type="PROSITE" id="PS50262"/>
    </source>
</evidence>
<dbReference type="InterPro" id="IPR017452">
    <property type="entry name" value="GPCR_Rhodpsn_7TM"/>
</dbReference>
<feature type="region of interest" description="Disordered" evidence="9">
    <location>
        <begin position="324"/>
        <end position="367"/>
    </location>
</feature>
<dbReference type="EMBL" id="JARBDR010000657">
    <property type="protein sequence ID" value="KAJ8308043.1"/>
    <property type="molecule type" value="Genomic_DNA"/>
</dbReference>
<feature type="compositionally biased region" description="Low complexity" evidence="9">
    <location>
        <begin position="344"/>
        <end position="364"/>
    </location>
</feature>
<feature type="transmembrane region" description="Helical" evidence="10">
    <location>
        <begin position="140"/>
        <end position="165"/>
    </location>
</feature>
<keyword evidence="7 8" id="KW-0807">Transducer</keyword>
<feature type="domain" description="G-protein coupled receptors family 1 profile" evidence="11">
    <location>
        <begin position="119"/>
        <end position="458"/>
    </location>
</feature>
<dbReference type="PANTHER" id="PTHR24243:SF224">
    <property type="entry name" value="G-PROTEIN COUPLED RECEPTOR 19-RELATED"/>
    <property type="match status" value="1"/>
</dbReference>
<evidence type="ECO:0000256" key="1">
    <source>
        <dbReference type="ARBA" id="ARBA00004141"/>
    </source>
</evidence>
<dbReference type="Gene3D" id="1.20.1070.10">
    <property type="entry name" value="Rhodopsin 7-helix transmembrane proteins"/>
    <property type="match status" value="1"/>
</dbReference>
<keyword evidence="6 8" id="KW-0675">Receptor</keyword>
<gene>
    <name evidence="12" type="ORF">KUTeg_012917</name>
</gene>
<evidence type="ECO:0000256" key="10">
    <source>
        <dbReference type="SAM" id="Phobius"/>
    </source>
</evidence>
<dbReference type="Pfam" id="PF00001">
    <property type="entry name" value="7tm_1"/>
    <property type="match status" value="1"/>
</dbReference>
<dbReference type="PRINTS" id="PR00237">
    <property type="entry name" value="GPCRRHODOPSN"/>
</dbReference>
<protein>
    <recommendedName>
        <fullName evidence="11">G-protein coupled receptors family 1 profile domain-containing protein</fullName>
    </recommendedName>
</protein>
<comment type="similarity">
    <text evidence="8">Belongs to the G-protein coupled receptor 1 family.</text>
</comment>
<feature type="transmembrane region" description="Helical" evidence="10">
    <location>
        <begin position="177"/>
        <end position="198"/>
    </location>
</feature>
<feature type="transmembrane region" description="Helical" evidence="10">
    <location>
        <begin position="107"/>
        <end position="128"/>
    </location>
</feature>
<evidence type="ECO:0000313" key="12">
    <source>
        <dbReference type="EMBL" id="KAJ8308043.1"/>
    </source>
</evidence>
<comment type="subcellular location">
    <subcellularLocation>
        <location evidence="1">Membrane</location>
        <topology evidence="1">Multi-pass membrane protein</topology>
    </subcellularLocation>
</comment>